<dbReference type="GO" id="GO:0008061">
    <property type="term" value="F:chitin binding"/>
    <property type="evidence" value="ECO:0007669"/>
    <property type="project" value="InterPro"/>
</dbReference>
<dbReference type="Pfam" id="PF01607">
    <property type="entry name" value="CBM_14"/>
    <property type="match status" value="1"/>
</dbReference>
<dbReference type="EMBL" id="JAPWTK010000319">
    <property type="protein sequence ID" value="KAJ8942591.1"/>
    <property type="molecule type" value="Genomic_DNA"/>
</dbReference>
<evidence type="ECO:0000313" key="3">
    <source>
        <dbReference type="Proteomes" id="UP001162162"/>
    </source>
</evidence>
<feature type="domain" description="Chitin-binding type-2" evidence="1">
    <location>
        <begin position="11"/>
        <end position="65"/>
    </location>
</feature>
<sequence>MIWYVNSASHNDNIDPDDPLYLPHETECGQFYECHAGTPVLFQCPEGTYFDVTWNVCNFNVDCGSLLTSTTAPKNTAAADEGET</sequence>
<dbReference type="PROSITE" id="PS50940">
    <property type="entry name" value="CHIT_BIND_II"/>
    <property type="match status" value="1"/>
</dbReference>
<keyword evidence="3" id="KW-1185">Reference proteome</keyword>
<accession>A0AAV8XV35</accession>
<dbReference type="Proteomes" id="UP001162162">
    <property type="component" value="Unassembled WGS sequence"/>
</dbReference>
<gene>
    <name evidence="2" type="ORF">NQ318_006221</name>
</gene>
<evidence type="ECO:0000313" key="2">
    <source>
        <dbReference type="EMBL" id="KAJ8942591.1"/>
    </source>
</evidence>
<comment type="caution">
    <text evidence="2">The sequence shown here is derived from an EMBL/GenBank/DDBJ whole genome shotgun (WGS) entry which is preliminary data.</text>
</comment>
<evidence type="ECO:0000259" key="1">
    <source>
        <dbReference type="PROSITE" id="PS50940"/>
    </source>
</evidence>
<dbReference type="Gene3D" id="2.170.140.10">
    <property type="entry name" value="Chitin binding domain"/>
    <property type="match status" value="1"/>
</dbReference>
<dbReference type="InterPro" id="IPR036508">
    <property type="entry name" value="Chitin-bd_dom_sf"/>
</dbReference>
<dbReference type="SUPFAM" id="SSF57625">
    <property type="entry name" value="Invertebrate chitin-binding proteins"/>
    <property type="match status" value="1"/>
</dbReference>
<dbReference type="AlphaFoldDB" id="A0AAV8XV35"/>
<reference evidence="2" key="1">
    <citation type="journal article" date="2023" name="Insect Mol. Biol.">
        <title>Genome sequencing provides insights into the evolution of gene families encoding plant cell wall-degrading enzymes in longhorned beetles.</title>
        <authorList>
            <person name="Shin N.R."/>
            <person name="Okamura Y."/>
            <person name="Kirsch R."/>
            <person name="Pauchet Y."/>
        </authorList>
    </citation>
    <scope>NUCLEOTIDE SEQUENCE</scope>
    <source>
        <strain evidence="2">AMC_N1</strain>
    </source>
</reference>
<dbReference type="GO" id="GO:0005576">
    <property type="term" value="C:extracellular region"/>
    <property type="evidence" value="ECO:0007669"/>
    <property type="project" value="InterPro"/>
</dbReference>
<protein>
    <recommendedName>
        <fullName evidence="1">Chitin-binding type-2 domain-containing protein</fullName>
    </recommendedName>
</protein>
<name>A0AAV8XV35_9CUCU</name>
<proteinExistence type="predicted"/>
<dbReference type="SMART" id="SM00494">
    <property type="entry name" value="ChtBD2"/>
    <property type="match status" value="1"/>
</dbReference>
<organism evidence="2 3">
    <name type="scientific">Aromia moschata</name>
    <dbReference type="NCBI Taxonomy" id="1265417"/>
    <lineage>
        <taxon>Eukaryota</taxon>
        <taxon>Metazoa</taxon>
        <taxon>Ecdysozoa</taxon>
        <taxon>Arthropoda</taxon>
        <taxon>Hexapoda</taxon>
        <taxon>Insecta</taxon>
        <taxon>Pterygota</taxon>
        <taxon>Neoptera</taxon>
        <taxon>Endopterygota</taxon>
        <taxon>Coleoptera</taxon>
        <taxon>Polyphaga</taxon>
        <taxon>Cucujiformia</taxon>
        <taxon>Chrysomeloidea</taxon>
        <taxon>Cerambycidae</taxon>
        <taxon>Cerambycinae</taxon>
        <taxon>Callichromatini</taxon>
        <taxon>Aromia</taxon>
    </lineage>
</organism>
<dbReference type="InterPro" id="IPR002557">
    <property type="entry name" value="Chitin-bd_dom"/>
</dbReference>